<dbReference type="Gene3D" id="2.130.10.10">
    <property type="entry name" value="YVTN repeat-like/Quinoprotein amine dehydrogenase"/>
    <property type="match status" value="1"/>
</dbReference>
<dbReference type="PANTHER" id="PTHR18359:SF0">
    <property type="entry name" value="U3 SMALL NUCLEOLAR RNA-ASSOCIATED PROTEIN 18 HOMOLOG"/>
    <property type="match status" value="1"/>
</dbReference>
<keyword evidence="3" id="KW-0853">WD repeat</keyword>
<dbReference type="GO" id="GO:0032040">
    <property type="term" value="C:small-subunit processome"/>
    <property type="evidence" value="ECO:0007669"/>
    <property type="project" value="TreeGrafter"/>
</dbReference>
<proteinExistence type="predicted"/>
<gene>
    <name evidence="7" type="ORF">P5673_025297</name>
</gene>
<dbReference type="InterPro" id="IPR015943">
    <property type="entry name" value="WD40/YVTN_repeat-like_dom_sf"/>
</dbReference>
<feature type="compositionally biased region" description="Acidic residues" evidence="6">
    <location>
        <begin position="63"/>
        <end position="73"/>
    </location>
</feature>
<evidence type="ECO:0000256" key="4">
    <source>
        <dbReference type="ARBA" id="ARBA00022737"/>
    </source>
</evidence>
<comment type="caution">
    <text evidence="7">The sequence shown here is derived from an EMBL/GenBank/DDBJ whole genome shotgun (WGS) entry which is preliminary data.</text>
</comment>
<dbReference type="InterPro" id="IPR011047">
    <property type="entry name" value="Quinoprotein_ADH-like_sf"/>
</dbReference>
<evidence type="ECO:0000256" key="2">
    <source>
        <dbReference type="ARBA" id="ARBA00022552"/>
    </source>
</evidence>
<name>A0AAD9Q2T2_ACRCE</name>
<dbReference type="GO" id="GO:0034388">
    <property type="term" value="C:Pwp2p-containing subcomplex of 90S preribosome"/>
    <property type="evidence" value="ECO:0007669"/>
    <property type="project" value="TreeGrafter"/>
</dbReference>
<comment type="subcellular location">
    <subcellularLocation>
        <location evidence="1">Nucleus</location>
        <location evidence="1">Nucleolus</location>
    </subcellularLocation>
</comment>
<keyword evidence="8" id="KW-1185">Reference proteome</keyword>
<accession>A0AAD9Q2T2</accession>
<reference evidence="7" key="2">
    <citation type="journal article" date="2023" name="Science">
        <title>Genomic signatures of disease resistance in endangered staghorn corals.</title>
        <authorList>
            <person name="Vollmer S.V."/>
            <person name="Selwyn J.D."/>
            <person name="Despard B.A."/>
            <person name="Roesel C.L."/>
        </authorList>
    </citation>
    <scope>NUCLEOTIDE SEQUENCE</scope>
    <source>
        <strain evidence="7">K2</strain>
    </source>
</reference>
<reference evidence="7" key="1">
    <citation type="journal article" date="2023" name="G3 (Bethesda)">
        <title>Whole genome assembly and annotation of the endangered Caribbean coral Acropora cervicornis.</title>
        <authorList>
            <person name="Selwyn J.D."/>
            <person name="Vollmer S.V."/>
        </authorList>
    </citation>
    <scope>NUCLEOTIDE SEQUENCE</scope>
    <source>
        <strain evidence="7">K2</strain>
    </source>
</reference>
<dbReference type="InterPro" id="IPR045161">
    <property type="entry name" value="Utp18"/>
</dbReference>
<sequence>MLKNKRKSHLKRKNIFKSSSEVSRKRLMLVDSGDEAEKALERLVFGGESDVIEALKDNKTTEQEDFSSSDEDERDHFRLELNRHKRQGMVGRRPAWEDDDDELESIDISANPHLNDLRATEDETVVSGKKFSQKLRQRFEKLYGDGSWADLDRKTKHDGKTNPKLQSIFLDKFPIRTAHFSADGEQVVLASRRRYFYVYDMMKGDITKIPGIKGRDEWFFDRTPFVELVTCNLRHKCSPRVLRTKQWIGNLKMNSSVESIAFNADGSRMYSAGNLTAV</sequence>
<keyword evidence="2" id="KW-0698">rRNA processing</keyword>
<organism evidence="7 8">
    <name type="scientific">Acropora cervicornis</name>
    <name type="common">Staghorn coral</name>
    <dbReference type="NCBI Taxonomy" id="6130"/>
    <lineage>
        <taxon>Eukaryota</taxon>
        <taxon>Metazoa</taxon>
        <taxon>Cnidaria</taxon>
        <taxon>Anthozoa</taxon>
        <taxon>Hexacorallia</taxon>
        <taxon>Scleractinia</taxon>
        <taxon>Astrocoeniina</taxon>
        <taxon>Acroporidae</taxon>
        <taxon>Acropora</taxon>
    </lineage>
</organism>
<evidence type="ECO:0000256" key="3">
    <source>
        <dbReference type="ARBA" id="ARBA00022574"/>
    </source>
</evidence>
<evidence type="ECO:0000256" key="1">
    <source>
        <dbReference type="ARBA" id="ARBA00004604"/>
    </source>
</evidence>
<keyword evidence="4" id="KW-0677">Repeat</keyword>
<keyword evidence="5" id="KW-0539">Nucleus</keyword>
<dbReference type="PANTHER" id="PTHR18359">
    <property type="entry name" value="WD-REPEAT PROTEIN-RELATED"/>
    <property type="match status" value="1"/>
</dbReference>
<protein>
    <submittedName>
        <fullName evidence="7">U3 small nucleolar RNA-associated protein 18-like protein</fullName>
    </submittedName>
</protein>
<feature type="region of interest" description="Disordered" evidence="6">
    <location>
        <begin position="55"/>
        <end position="74"/>
    </location>
</feature>
<evidence type="ECO:0000256" key="6">
    <source>
        <dbReference type="SAM" id="MobiDB-lite"/>
    </source>
</evidence>
<dbReference type="Proteomes" id="UP001249851">
    <property type="component" value="Unassembled WGS sequence"/>
</dbReference>
<dbReference type="EMBL" id="JARQWQ010000078">
    <property type="protein sequence ID" value="KAK2553326.1"/>
    <property type="molecule type" value="Genomic_DNA"/>
</dbReference>
<dbReference type="SUPFAM" id="SSF50998">
    <property type="entry name" value="Quinoprotein alcohol dehydrogenase-like"/>
    <property type="match status" value="1"/>
</dbReference>
<dbReference type="GO" id="GO:0006364">
    <property type="term" value="P:rRNA processing"/>
    <property type="evidence" value="ECO:0007669"/>
    <property type="project" value="UniProtKB-KW"/>
</dbReference>
<dbReference type="AlphaFoldDB" id="A0AAD9Q2T2"/>
<evidence type="ECO:0000313" key="8">
    <source>
        <dbReference type="Proteomes" id="UP001249851"/>
    </source>
</evidence>
<evidence type="ECO:0000256" key="5">
    <source>
        <dbReference type="ARBA" id="ARBA00023242"/>
    </source>
</evidence>
<evidence type="ECO:0000313" key="7">
    <source>
        <dbReference type="EMBL" id="KAK2553326.1"/>
    </source>
</evidence>